<evidence type="ECO:0000313" key="2">
    <source>
        <dbReference type="Proteomes" id="UP000290288"/>
    </source>
</evidence>
<protein>
    <submittedName>
        <fullName evidence="1">Uncharacterized protein</fullName>
    </submittedName>
</protein>
<proteinExistence type="predicted"/>
<evidence type="ECO:0000313" key="1">
    <source>
        <dbReference type="EMBL" id="RXW19023.1"/>
    </source>
</evidence>
<sequence length="144" mass="16838">MGDAIICGYTLDHERFHNCLIPKTPGMREFLPSCGDATVRVYDRWRAKLPRQQQNKAPKVRCKGDADCETPVYLFATRHIPYKNRRQLKSLRTSPSGFLKETERDKAKLRLWISFIKDEGGPVFAEEEFQFDWTVDEDPSLHDY</sequence>
<keyword evidence="2" id="KW-1185">Reference proteome</keyword>
<accession>A0A4Q2DGV6</accession>
<name>A0A4Q2DGV6_9AGAR</name>
<dbReference type="EMBL" id="SDEE01000225">
    <property type="protein sequence ID" value="RXW19023.1"/>
    <property type="molecule type" value="Genomic_DNA"/>
</dbReference>
<reference evidence="1 2" key="1">
    <citation type="submission" date="2019-01" db="EMBL/GenBank/DDBJ databases">
        <title>Draft genome sequence of Psathyrella aberdarensis IHI B618.</title>
        <authorList>
            <person name="Buettner E."/>
            <person name="Kellner H."/>
        </authorList>
    </citation>
    <scope>NUCLEOTIDE SEQUENCE [LARGE SCALE GENOMIC DNA]</scope>
    <source>
        <strain evidence="1 2">IHI B618</strain>
    </source>
</reference>
<dbReference type="OrthoDB" id="10393151at2759"/>
<comment type="caution">
    <text evidence="1">The sequence shown here is derived from an EMBL/GenBank/DDBJ whole genome shotgun (WGS) entry which is preliminary data.</text>
</comment>
<dbReference type="Proteomes" id="UP000290288">
    <property type="component" value="Unassembled WGS sequence"/>
</dbReference>
<organism evidence="1 2">
    <name type="scientific">Candolleomyces aberdarensis</name>
    <dbReference type="NCBI Taxonomy" id="2316362"/>
    <lineage>
        <taxon>Eukaryota</taxon>
        <taxon>Fungi</taxon>
        <taxon>Dikarya</taxon>
        <taxon>Basidiomycota</taxon>
        <taxon>Agaricomycotina</taxon>
        <taxon>Agaricomycetes</taxon>
        <taxon>Agaricomycetidae</taxon>
        <taxon>Agaricales</taxon>
        <taxon>Agaricineae</taxon>
        <taxon>Psathyrellaceae</taxon>
        <taxon>Candolleomyces</taxon>
    </lineage>
</organism>
<gene>
    <name evidence="1" type="ORF">EST38_g6827</name>
</gene>
<dbReference type="AlphaFoldDB" id="A0A4Q2DGV6"/>